<proteinExistence type="inferred from homology"/>
<feature type="binding site" evidence="8">
    <location>
        <position position="22"/>
    </location>
    <ligand>
        <name>GTP</name>
        <dbReference type="ChEBI" id="CHEBI:37565"/>
    </ligand>
</feature>
<dbReference type="InterPro" id="IPR013482">
    <property type="entry name" value="Molybde_CF_guanTrfase"/>
</dbReference>
<dbReference type="PANTHER" id="PTHR19136">
    <property type="entry name" value="MOLYBDENUM COFACTOR GUANYLYLTRANSFERASE"/>
    <property type="match status" value="1"/>
</dbReference>
<organism evidence="10 11">
    <name type="scientific">Alcanivorax borkumensis (strain ATCC 700651 / DSM 11573 / NCIMB 13689 / SK2)</name>
    <dbReference type="NCBI Taxonomy" id="393595"/>
    <lineage>
        <taxon>Bacteria</taxon>
        <taxon>Pseudomonadati</taxon>
        <taxon>Pseudomonadota</taxon>
        <taxon>Gammaproteobacteria</taxon>
        <taxon>Oceanospirillales</taxon>
        <taxon>Alcanivoracaceae</taxon>
        <taxon>Alcanivorax</taxon>
    </lineage>
</organism>
<dbReference type="GO" id="GO:0005525">
    <property type="term" value="F:GTP binding"/>
    <property type="evidence" value="ECO:0007669"/>
    <property type="project" value="UniProtKB-UniRule"/>
</dbReference>
<dbReference type="Gene3D" id="3.90.550.10">
    <property type="entry name" value="Spore Coat Polysaccharide Biosynthesis Protein SpsA, Chain A"/>
    <property type="match status" value="1"/>
</dbReference>
<dbReference type="eggNOG" id="COG0746">
    <property type="taxonomic scope" value="Bacteria"/>
</dbReference>
<dbReference type="GO" id="GO:0005737">
    <property type="term" value="C:cytoplasm"/>
    <property type="evidence" value="ECO:0007669"/>
    <property type="project" value="UniProtKB-SubCell"/>
</dbReference>
<dbReference type="InterPro" id="IPR025877">
    <property type="entry name" value="MobA-like_NTP_Trfase"/>
</dbReference>
<sequence length="184" mass="19976">MVDYTLIILAGGQGQRMGGADKGLVELDGKPLVAHLLDNLLPRPSRIVISANRNIDRYHAWGDEVVADLREGFCGPLAGLETALAASHGLCLCLPCDLLKPAAEMIEGLLASASSEHICVVHDTLRRQPLCLALYAEHWQGALGDYLDAGKRSAHGWLDQVPVHPVTISTPLQNLNDIEKRIYE</sequence>
<gene>
    <name evidence="8 10" type="primary">mobA</name>
    <name evidence="10" type="ordered locus">ABO_1126</name>
</gene>
<comment type="subunit">
    <text evidence="8">Monomer.</text>
</comment>
<dbReference type="AlphaFoldDB" id="Q0VQH4"/>
<dbReference type="RefSeq" id="WP_011588409.1">
    <property type="nucleotide sequence ID" value="NC_008260.1"/>
</dbReference>
<dbReference type="CDD" id="cd02503">
    <property type="entry name" value="MobA"/>
    <property type="match status" value="1"/>
</dbReference>
<protein>
    <recommendedName>
        <fullName evidence="8">Molybdenum cofactor guanylyltransferase</fullName>
        <shortName evidence="8">MoCo guanylyltransferase</shortName>
        <ecNumber evidence="8">2.7.7.77</ecNumber>
    </recommendedName>
    <alternativeName>
        <fullName evidence="8">GTP:molybdopterin guanylyltransferase</fullName>
    </alternativeName>
    <alternativeName>
        <fullName evidence="8">Mo-MPT guanylyltransferase</fullName>
    </alternativeName>
    <alternativeName>
        <fullName evidence="8">Molybdopterin guanylyltransferase</fullName>
    </alternativeName>
    <alternativeName>
        <fullName evidence="8">Molybdopterin-guanine dinucleotide synthase</fullName>
        <shortName evidence="8">MGD synthase</shortName>
    </alternativeName>
</protein>
<dbReference type="GO" id="GO:0061603">
    <property type="term" value="F:molybdenum cofactor guanylyltransferase activity"/>
    <property type="evidence" value="ECO:0007669"/>
    <property type="project" value="UniProtKB-EC"/>
</dbReference>
<dbReference type="OrthoDB" id="9788394at2"/>
<comment type="domain">
    <text evidence="8">The N-terminal domain determines nucleotide recognition and specific binding, while the C-terminal domain determines the specific binding to the target protein.</text>
</comment>
<evidence type="ECO:0000256" key="7">
    <source>
        <dbReference type="ARBA" id="ARBA00023150"/>
    </source>
</evidence>
<keyword evidence="4 8" id="KW-0547">Nucleotide-binding</keyword>
<dbReference type="GO" id="GO:0046872">
    <property type="term" value="F:metal ion binding"/>
    <property type="evidence" value="ECO:0007669"/>
    <property type="project" value="UniProtKB-KW"/>
</dbReference>
<evidence type="ECO:0000259" key="9">
    <source>
        <dbReference type="Pfam" id="PF12804"/>
    </source>
</evidence>
<comment type="cofactor">
    <cofactor evidence="8">
        <name>Mg(2+)</name>
        <dbReference type="ChEBI" id="CHEBI:18420"/>
    </cofactor>
</comment>
<comment type="catalytic activity">
    <reaction evidence="8">
        <text>Mo-molybdopterin + GTP + H(+) = Mo-molybdopterin guanine dinucleotide + diphosphate</text>
        <dbReference type="Rhea" id="RHEA:34243"/>
        <dbReference type="ChEBI" id="CHEBI:15378"/>
        <dbReference type="ChEBI" id="CHEBI:33019"/>
        <dbReference type="ChEBI" id="CHEBI:37565"/>
        <dbReference type="ChEBI" id="CHEBI:71302"/>
        <dbReference type="ChEBI" id="CHEBI:71310"/>
        <dbReference type="EC" id="2.7.7.77"/>
    </reaction>
</comment>
<evidence type="ECO:0000313" key="10">
    <source>
        <dbReference type="EMBL" id="CAL16574.1"/>
    </source>
</evidence>
<keyword evidence="7 8" id="KW-0501">Molybdenum cofactor biosynthesis</keyword>
<dbReference type="KEGG" id="abo:ABO_1126"/>
<evidence type="ECO:0000256" key="8">
    <source>
        <dbReference type="HAMAP-Rule" id="MF_00316"/>
    </source>
</evidence>
<dbReference type="GO" id="GO:1902758">
    <property type="term" value="P:bis(molybdopterin guanine dinucleotide)molybdenum biosynthetic process"/>
    <property type="evidence" value="ECO:0007669"/>
    <property type="project" value="TreeGrafter"/>
</dbReference>
<dbReference type="HAMAP" id="MF_00316">
    <property type="entry name" value="MobA"/>
    <property type="match status" value="1"/>
</dbReference>
<evidence type="ECO:0000313" key="11">
    <source>
        <dbReference type="Proteomes" id="UP000008871"/>
    </source>
</evidence>
<keyword evidence="2 8" id="KW-0808">Transferase</keyword>
<feature type="binding site" evidence="8">
    <location>
        <position position="97"/>
    </location>
    <ligand>
        <name>Mg(2+)</name>
        <dbReference type="ChEBI" id="CHEBI:18420"/>
    </ligand>
</feature>
<evidence type="ECO:0000256" key="6">
    <source>
        <dbReference type="ARBA" id="ARBA00023134"/>
    </source>
</evidence>
<dbReference type="InterPro" id="IPR029044">
    <property type="entry name" value="Nucleotide-diphossugar_trans"/>
</dbReference>
<dbReference type="PANTHER" id="PTHR19136:SF81">
    <property type="entry name" value="MOLYBDENUM COFACTOR GUANYLYLTRANSFERASE"/>
    <property type="match status" value="1"/>
</dbReference>
<dbReference type="SUPFAM" id="SSF53448">
    <property type="entry name" value="Nucleotide-diphospho-sugar transferases"/>
    <property type="match status" value="1"/>
</dbReference>
<keyword evidence="6 8" id="KW-0342">GTP-binding</keyword>
<dbReference type="EMBL" id="AM286690">
    <property type="protein sequence ID" value="CAL16574.1"/>
    <property type="molecule type" value="Genomic_DNA"/>
</dbReference>
<accession>Q0VQH4</accession>
<evidence type="ECO:0000256" key="1">
    <source>
        <dbReference type="ARBA" id="ARBA00022490"/>
    </source>
</evidence>
<comment type="similarity">
    <text evidence="8">Belongs to the MobA family.</text>
</comment>
<comment type="subcellular location">
    <subcellularLocation>
        <location evidence="8">Cytoplasm</location>
    </subcellularLocation>
</comment>
<keyword evidence="1 8" id="KW-0963">Cytoplasm</keyword>
<evidence type="ECO:0000256" key="4">
    <source>
        <dbReference type="ARBA" id="ARBA00022741"/>
    </source>
</evidence>
<evidence type="ECO:0000256" key="5">
    <source>
        <dbReference type="ARBA" id="ARBA00022842"/>
    </source>
</evidence>
<feature type="domain" description="MobA-like NTP transferase" evidence="9">
    <location>
        <begin position="7"/>
        <end position="154"/>
    </location>
</feature>
<keyword evidence="5 8" id="KW-0460">Magnesium</keyword>
<dbReference type="STRING" id="393595.ABO_1126"/>
<name>Q0VQH4_ALCBS</name>
<comment type="function">
    <text evidence="8">Transfers a GMP moiety from GTP to Mo-molybdopterin (Mo-MPT) cofactor (Moco or molybdenum cofactor) to form Mo-molybdopterin guanine dinucleotide (Mo-MGD) cofactor.</text>
</comment>
<evidence type="ECO:0000256" key="2">
    <source>
        <dbReference type="ARBA" id="ARBA00022679"/>
    </source>
</evidence>
<feature type="binding site" evidence="8">
    <location>
        <begin position="9"/>
        <end position="11"/>
    </location>
    <ligand>
        <name>GTP</name>
        <dbReference type="ChEBI" id="CHEBI:37565"/>
    </ligand>
</feature>
<dbReference type="Proteomes" id="UP000008871">
    <property type="component" value="Chromosome"/>
</dbReference>
<evidence type="ECO:0000256" key="3">
    <source>
        <dbReference type="ARBA" id="ARBA00022723"/>
    </source>
</evidence>
<keyword evidence="3 8" id="KW-0479">Metal-binding</keyword>
<keyword evidence="11" id="KW-1185">Reference proteome</keyword>
<feature type="binding site" evidence="8">
    <location>
        <position position="97"/>
    </location>
    <ligand>
        <name>GTP</name>
        <dbReference type="ChEBI" id="CHEBI:37565"/>
    </ligand>
</feature>
<dbReference type="Pfam" id="PF12804">
    <property type="entry name" value="NTP_transf_3"/>
    <property type="match status" value="1"/>
</dbReference>
<feature type="binding site" evidence="8">
    <location>
        <position position="68"/>
    </location>
    <ligand>
        <name>GTP</name>
        <dbReference type="ChEBI" id="CHEBI:37565"/>
    </ligand>
</feature>
<dbReference type="HOGENOM" id="CLU_055597_5_1_6"/>
<dbReference type="EC" id="2.7.7.77" evidence="8"/>
<reference evidence="10 11" key="1">
    <citation type="journal article" date="2006" name="Nat. Biotechnol.">
        <title>Genome sequence of the ubiquitous hydrocarbon-degrading marine bacterium Alcanivorax borkumensis.</title>
        <authorList>
            <person name="Schneiker S."/>
            <person name="Martins dos Santos V.A.P."/>
            <person name="Bartels D."/>
            <person name="Bekel T."/>
            <person name="Brecht M."/>
            <person name="Buhrmester J."/>
            <person name="Chernikova T.N."/>
            <person name="Denaro R."/>
            <person name="Ferrer M."/>
            <person name="Gertler C."/>
            <person name="Goesmann A."/>
            <person name="Golyshina O.V."/>
            <person name="Kaminski F."/>
            <person name="Khachane A.N."/>
            <person name="Lang S."/>
            <person name="Linke B."/>
            <person name="McHardy A.C."/>
            <person name="Meyer F."/>
            <person name="Nechitaylo T."/>
            <person name="Puehler A."/>
            <person name="Regenhardt D."/>
            <person name="Rupp O."/>
            <person name="Sabirova J.S."/>
            <person name="Selbitschka W."/>
            <person name="Yakimov M.M."/>
            <person name="Timmis K.N."/>
            <person name="Vorhoelter F.-J."/>
            <person name="Weidner S."/>
            <person name="Kaiser O."/>
            <person name="Golyshin P.N."/>
        </authorList>
    </citation>
    <scope>NUCLEOTIDE SEQUENCE [LARGE SCALE GENOMIC DNA]</scope>
    <source>
        <strain evidence="11">ATCC 700651 / DSM 11573 / NCIMB 13689 / SK2</strain>
    </source>
</reference>
<comment type="caution">
    <text evidence="8">Lacks conserved residue(s) required for the propagation of feature annotation.</text>
</comment>